<dbReference type="EMBL" id="JASNJD010000024">
    <property type="protein sequence ID" value="MDK3020381.1"/>
    <property type="molecule type" value="Genomic_DNA"/>
</dbReference>
<keyword evidence="1" id="KW-1133">Transmembrane helix</keyword>
<comment type="caution">
    <text evidence="2">The sequence shown here is derived from an EMBL/GenBank/DDBJ whole genome shotgun (WGS) entry which is preliminary data.</text>
</comment>
<keyword evidence="3" id="KW-1185">Reference proteome</keyword>
<keyword evidence="1" id="KW-0472">Membrane</keyword>
<feature type="transmembrane region" description="Helical" evidence="1">
    <location>
        <begin position="21"/>
        <end position="39"/>
    </location>
</feature>
<keyword evidence="1" id="KW-0812">Transmembrane</keyword>
<evidence type="ECO:0000256" key="1">
    <source>
        <dbReference type="SAM" id="Phobius"/>
    </source>
</evidence>
<evidence type="ECO:0000313" key="2">
    <source>
        <dbReference type="EMBL" id="MDK3020381.1"/>
    </source>
</evidence>
<protein>
    <submittedName>
        <fullName evidence="2">Uncharacterized protein</fullName>
    </submittedName>
</protein>
<organism evidence="2 3">
    <name type="scientific">Pseudodonghicola flavimaris</name>
    <dbReference type="NCBI Taxonomy" id="3050036"/>
    <lineage>
        <taxon>Bacteria</taxon>
        <taxon>Pseudomonadati</taxon>
        <taxon>Pseudomonadota</taxon>
        <taxon>Alphaproteobacteria</taxon>
        <taxon>Rhodobacterales</taxon>
        <taxon>Paracoccaceae</taxon>
        <taxon>Pseudodonghicola</taxon>
    </lineage>
</organism>
<evidence type="ECO:0000313" key="3">
    <source>
        <dbReference type="Proteomes" id="UP001243757"/>
    </source>
</evidence>
<gene>
    <name evidence="2" type="ORF">QO033_22070</name>
</gene>
<dbReference type="Proteomes" id="UP001243757">
    <property type="component" value="Unassembled WGS sequence"/>
</dbReference>
<proteinExistence type="predicted"/>
<accession>A0ABT7F6Y2</accession>
<reference evidence="2 3" key="1">
    <citation type="submission" date="2023-05" db="EMBL/GenBank/DDBJ databases">
        <title>Pseudodonghicola sp. nov.</title>
        <authorList>
            <person name="Huang J."/>
        </authorList>
    </citation>
    <scope>NUCLEOTIDE SEQUENCE [LARGE SCALE GENOMIC DNA]</scope>
    <source>
        <strain evidence="2 3">IC7</strain>
    </source>
</reference>
<name>A0ABT7F6Y2_9RHOB</name>
<sequence length="42" mass="4702">MQTLHHSYRGLSLVMQLNWDLLLYVGTILAALTAGGWLLSML</sequence>
<dbReference type="RefSeq" id="WP_284483065.1">
    <property type="nucleotide sequence ID" value="NZ_JASNJD010000024.1"/>
</dbReference>